<reference evidence="3 4" key="1">
    <citation type="submission" date="2018-01" db="EMBL/GenBank/DDBJ databases">
        <title>The whole genome sequencing and assembly of Paenibacillus chitinolyticus KCCM 41400 strain.</title>
        <authorList>
            <person name="Kim J.-Y."/>
            <person name="Park M.-K."/>
            <person name="Lee Y.-J."/>
            <person name="Yi H."/>
            <person name="Bahn Y.-S."/>
            <person name="Kim J.F."/>
            <person name="Lee D.-W."/>
        </authorList>
    </citation>
    <scope>NUCLEOTIDE SEQUENCE [LARGE SCALE GENOMIC DNA]</scope>
    <source>
        <strain evidence="3 4">KCCM 41400</strain>
    </source>
</reference>
<dbReference type="Proteomes" id="UP000288943">
    <property type="component" value="Chromosome"/>
</dbReference>
<evidence type="ECO:0000313" key="2">
    <source>
        <dbReference type="EMBL" id="MCY9596213.1"/>
    </source>
</evidence>
<dbReference type="AlphaFoldDB" id="A0A410X3S9"/>
<name>A0A410X3S9_9BACL</name>
<reference evidence="2 5" key="2">
    <citation type="submission" date="2022-05" db="EMBL/GenBank/DDBJ databases">
        <title>Genome Sequencing of Bee-Associated Microbes.</title>
        <authorList>
            <person name="Dunlap C."/>
        </authorList>
    </citation>
    <scope>NUCLEOTIDE SEQUENCE [LARGE SCALE GENOMIC DNA]</scope>
    <source>
        <strain evidence="2 5">NRRL B-23120</strain>
    </source>
</reference>
<dbReference type="Proteomes" id="UP001527202">
    <property type="component" value="Unassembled WGS sequence"/>
</dbReference>
<dbReference type="RefSeq" id="WP_042235779.1">
    <property type="nucleotide sequence ID" value="NZ_CP026520.1"/>
</dbReference>
<dbReference type="EMBL" id="JAMDMJ010000012">
    <property type="protein sequence ID" value="MCY9596213.1"/>
    <property type="molecule type" value="Genomic_DNA"/>
</dbReference>
<proteinExistence type="predicted"/>
<organism evidence="3 4">
    <name type="scientific">Paenibacillus chitinolyticus</name>
    <dbReference type="NCBI Taxonomy" id="79263"/>
    <lineage>
        <taxon>Bacteria</taxon>
        <taxon>Bacillati</taxon>
        <taxon>Bacillota</taxon>
        <taxon>Bacilli</taxon>
        <taxon>Bacillales</taxon>
        <taxon>Paenibacillaceae</taxon>
        <taxon>Paenibacillus</taxon>
    </lineage>
</organism>
<dbReference type="EMBL" id="CP026520">
    <property type="protein sequence ID" value="QAV21266.1"/>
    <property type="molecule type" value="Genomic_DNA"/>
</dbReference>
<gene>
    <name evidence="2" type="ORF">M5X16_10550</name>
    <name evidence="3" type="ORF">PC41400_27810</name>
</gene>
<evidence type="ECO:0000313" key="3">
    <source>
        <dbReference type="EMBL" id="QAV21266.1"/>
    </source>
</evidence>
<dbReference type="KEGG" id="pchi:PC41400_27810"/>
<sequence length="161" mass="16835">MSDTPIFFEFTQERDMRLAYDTLFELGYRPGVSASEGKPTLHIHVEGQDLASAMQIAQAHAGELIDAPPAGAVGCSEPEAYAAAYDLDTIRIPAHLIQDPEEDASEGTLAAAGGGDGLGAAYDAYSGAAGAAGADGSYEEPQRQFDPSEDDLDQFSAGIHL</sequence>
<dbReference type="GeneID" id="95378598"/>
<dbReference type="OrthoDB" id="2661156at2"/>
<feature type="region of interest" description="Disordered" evidence="1">
    <location>
        <begin position="129"/>
        <end position="161"/>
    </location>
</feature>
<evidence type="ECO:0000256" key="1">
    <source>
        <dbReference type="SAM" id="MobiDB-lite"/>
    </source>
</evidence>
<keyword evidence="5" id="KW-1185">Reference proteome</keyword>
<evidence type="ECO:0008006" key="6">
    <source>
        <dbReference type="Google" id="ProtNLM"/>
    </source>
</evidence>
<evidence type="ECO:0000313" key="4">
    <source>
        <dbReference type="Proteomes" id="UP000288943"/>
    </source>
</evidence>
<evidence type="ECO:0000313" key="5">
    <source>
        <dbReference type="Proteomes" id="UP001527202"/>
    </source>
</evidence>
<protein>
    <recommendedName>
        <fullName evidence="6">DNA/RNA helicase</fullName>
    </recommendedName>
</protein>
<accession>A0A410X3S9</accession>